<sequence length="70" mass="7448">PYYTPATAPGYLPGILARHHLGPDGSPLPGAPAADTEPGPVRQIVRRAARGAYRHGVQRVAPVIRRMGEL</sequence>
<organism evidence="2 3">
    <name type="scientific">Streptomyces scabichelini</name>
    <dbReference type="NCBI Taxonomy" id="2711217"/>
    <lineage>
        <taxon>Bacteria</taxon>
        <taxon>Bacillati</taxon>
        <taxon>Actinomycetota</taxon>
        <taxon>Actinomycetes</taxon>
        <taxon>Kitasatosporales</taxon>
        <taxon>Streptomycetaceae</taxon>
        <taxon>Streptomyces</taxon>
    </lineage>
</organism>
<dbReference type="EMBL" id="JAAKZY010000425">
    <property type="protein sequence ID" value="NGO15551.1"/>
    <property type="molecule type" value="Genomic_DNA"/>
</dbReference>
<evidence type="ECO:0000313" key="2">
    <source>
        <dbReference type="EMBL" id="NGO15551.1"/>
    </source>
</evidence>
<dbReference type="AlphaFoldDB" id="A0A6G4VNK9"/>
<feature type="non-terminal residue" evidence="2">
    <location>
        <position position="1"/>
    </location>
</feature>
<feature type="region of interest" description="Disordered" evidence="1">
    <location>
        <begin position="18"/>
        <end position="40"/>
    </location>
</feature>
<protein>
    <submittedName>
        <fullName evidence="2">Uncharacterized protein</fullName>
    </submittedName>
</protein>
<evidence type="ECO:0000256" key="1">
    <source>
        <dbReference type="SAM" id="MobiDB-lite"/>
    </source>
</evidence>
<evidence type="ECO:0000313" key="3">
    <source>
        <dbReference type="Proteomes" id="UP000472335"/>
    </source>
</evidence>
<reference evidence="2 3" key="1">
    <citation type="submission" date="2020-02" db="EMBL/GenBank/DDBJ databases">
        <title>Whole-genome analyses of novel actinobacteria.</title>
        <authorList>
            <person name="Sahin N."/>
            <person name="Gencbay T."/>
        </authorList>
    </citation>
    <scope>NUCLEOTIDE SEQUENCE [LARGE SCALE GENOMIC DNA]</scope>
    <source>
        <strain evidence="2 3">HC44</strain>
    </source>
</reference>
<comment type="caution">
    <text evidence="2">The sequence shown here is derived from an EMBL/GenBank/DDBJ whole genome shotgun (WGS) entry which is preliminary data.</text>
</comment>
<accession>A0A6G4VNK9</accession>
<proteinExistence type="predicted"/>
<dbReference type="Proteomes" id="UP000472335">
    <property type="component" value="Unassembled WGS sequence"/>
</dbReference>
<name>A0A6G4VNK9_9ACTN</name>
<keyword evidence="3" id="KW-1185">Reference proteome</keyword>
<gene>
    <name evidence="2" type="ORF">G5C60_50265</name>
</gene>